<proteinExistence type="predicted"/>
<dbReference type="eggNOG" id="COG4313">
    <property type="taxonomic scope" value="Bacteria"/>
</dbReference>
<organism evidence="1 2">
    <name type="scientific">Azotobacter vinelandii (strain DJ / ATCC BAA-1303)</name>
    <dbReference type="NCBI Taxonomy" id="322710"/>
    <lineage>
        <taxon>Bacteria</taxon>
        <taxon>Pseudomonadati</taxon>
        <taxon>Pseudomonadota</taxon>
        <taxon>Gammaproteobacteria</taxon>
        <taxon>Pseudomonadales</taxon>
        <taxon>Pseudomonadaceae</taxon>
        <taxon>Azotobacter</taxon>
    </lineage>
</organism>
<dbReference type="EMBL" id="CP001157">
    <property type="protein sequence ID" value="ACO79385.1"/>
    <property type="molecule type" value="Genomic_DNA"/>
</dbReference>
<dbReference type="InterPro" id="IPR025737">
    <property type="entry name" value="FApF"/>
</dbReference>
<evidence type="ECO:0000313" key="1">
    <source>
        <dbReference type="EMBL" id="ACO79385.1"/>
    </source>
</evidence>
<sequence length="303" mass="33868">MHHKLPHGMGLPMFTILNLSLQTTTLQAMEGAGTSYPLGLEQHMLGAVPVESGFYNLNYAQHYTANRLRNNDGSKAADDFDLRAEAIVTRLVYVSDKQLLGGRVAGHVVLPFVSLDVRMNGQTDSDKGIGDMVFGFGLGYDYSSKLHAAYVIDITAPTGRYDSDKLANVGRNYWVAQPLAAITYAQPEGFNGDMKIMYNFNFENSETDYKSGQELLVDYDFGWGFAKRWVVGAGGYAYWQTTDDHIHGKKVHDNKARAFSIGPSVKYDGNGWFFSAKWQKDFRVRNRTEGSAFWLKIALPLPF</sequence>
<protein>
    <submittedName>
        <fullName evidence="1">Signal peptide protein</fullName>
    </submittedName>
</protein>
<dbReference type="EnsemblBacteria" id="ACO79385">
    <property type="protein sequence ID" value="ACO79385"/>
    <property type="gene ID" value="Avin_32260"/>
</dbReference>
<dbReference type="Proteomes" id="UP000002424">
    <property type="component" value="Chromosome"/>
</dbReference>
<dbReference type="KEGG" id="avn:Avin_32260"/>
<dbReference type="STRING" id="322710.Avin_32260"/>
<name>C1DP32_AZOVD</name>
<gene>
    <name evidence="1" type="ordered locus">Avin_32260</name>
</gene>
<accession>C1DP32</accession>
<dbReference type="OrthoDB" id="8639774at2"/>
<reference evidence="1 2" key="1">
    <citation type="journal article" date="2009" name="J. Bacteriol.">
        <title>Genome sequence of Azotobacter vinelandii, an obligate aerobe specialized to support diverse anaerobic metabolic processes.</title>
        <authorList>
            <person name="Setubal J.C."/>
            <person name="dos Santos P."/>
            <person name="Goldman B.S."/>
            <person name="Ertesvag H."/>
            <person name="Espin G."/>
            <person name="Rubio L.M."/>
            <person name="Valla S."/>
            <person name="Almeida N.F."/>
            <person name="Balasubramanian D."/>
            <person name="Cromes L."/>
            <person name="Curatti L."/>
            <person name="Du Z."/>
            <person name="Godsy E."/>
            <person name="Goodner B."/>
            <person name="Hellner-Burris K."/>
            <person name="Hernandez J.A."/>
            <person name="Houmiel K."/>
            <person name="Imperial J."/>
            <person name="Kennedy C."/>
            <person name="Larson T.J."/>
            <person name="Latreille P."/>
            <person name="Ligon L.S."/>
            <person name="Lu J."/>
            <person name="Maerk M."/>
            <person name="Miller N.M."/>
            <person name="Norton S."/>
            <person name="O'Carroll I.P."/>
            <person name="Paulsen I."/>
            <person name="Raulfs E.C."/>
            <person name="Roemer R."/>
            <person name="Rosser J."/>
            <person name="Segura D."/>
            <person name="Slater S."/>
            <person name="Stricklin S.L."/>
            <person name="Studholme D.J."/>
            <person name="Sun J."/>
            <person name="Viana C.J."/>
            <person name="Wallin E."/>
            <person name="Wang B."/>
            <person name="Wheeler C."/>
            <person name="Zhu H."/>
            <person name="Dean D.R."/>
            <person name="Dixon R."/>
            <person name="Wood D."/>
        </authorList>
    </citation>
    <scope>NUCLEOTIDE SEQUENCE [LARGE SCALE GENOMIC DNA]</scope>
    <source>
        <strain evidence="2">DJ / ATCC BAA-1303</strain>
    </source>
</reference>
<keyword evidence="2" id="KW-1185">Reference proteome</keyword>
<dbReference type="AlphaFoldDB" id="C1DP32"/>
<dbReference type="HOGENOM" id="CLU_066206_2_0_6"/>
<dbReference type="Pfam" id="PF13557">
    <property type="entry name" value="Phenol_MetA_deg"/>
    <property type="match status" value="1"/>
</dbReference>
<evidence type="ECO:0000313" key="2">
    <source>
        <dbReference type="Proteomes" id="UP000002424"/>
    </source>
</evidence>